<name>A0ABP6G3Y5_9ACTN</name>
<organism evidence="1 2">
    <name type="scientific">Streptomyces luteosporeus</name>
    <dbReference type="NCBI Taxonomy" id="173856"/>
    <lineage>
        <taxon>Bacteria</taxon>
        <taxon>Bacillati</taxon>
        <taxon>Actinomycetota</taxon>
        <taxon>Actinomycetes</taxon>
        <taxon>Kitasatosporales</taxon>
        <taxon>Streptomycetaceae</taxon>
        <taxon>Streptomyces</taxon>
    </lineage>
</organism>
<gene>
    <name evidence="1" type="ORF">GCM10010315_19900</name>
</gene>
<proteinExistence type="predicted"/>
<dbReference type="Proteomes" id="UP001500886">
    <property type="component" value="Unassembled WGS sequence"/>
</dbReference>
<dbReference type="EMBL" id="BAAASL010000006">
    <property type="protein sequence ID" value="GAA2713760.1"/>
    <property type="molecule type" value="Genomic_DNA"/>
</dbReference>
<accession>A0ABP6G3Y5</accession>
<evidence type="ECO:0000313" key="2">
    <source>
        <dbReference type="Proteomes" id="UP001500886"/>
    </source>
</evidence>
<comment type="caution">
    <text evidence="1">The sequence shown here is derived from an EMBL/GenBank/DDBJ whole genome shotgun (WGS) entry which is preliminary data.</text>
</comment>
<evidence type="ECO:0000313" key="1">
    <source>
        <dbReference type="EMBL" id="GAA2713760.1"/>
    </source>
</evidence>
<protein>
    <submittedName>
        <fullName evidence="1">Uncharacterized protein</fullName>
    </submittedName>
</protein>
<reference evidence="2" key="1">
    <citation type="journal article" date="2019" name="Int. J. Syst. Evol. Microbiol.">
        <title>The Global Catalogue of Microorganisms (GCM) 10K type strain sequencing project: providing services to taxonomists for standard genome sequencing and annotation.</title>
        <authorList>
            <consortium name="The Broad Institute Genomics Platform"/>
            <consortium name="The Broad Institute Genome Sequencing Center for Infectious Disease"/>
            <person name="Wu L."/>
            <person name="Ma J."/>
        </authorList>
    </citation>
    <scope>NUCLEOTIDE SEQUENCE [LARGE SCALE GENOMIC DNA]</scope>
    <source>
        <strain evidence="2">JCM 4542</strain>
    </source>
</reference>
<keyword evidence="2" id="KW-1185">Reference proteome</keyword>
<sequence length="73" mass="8400">METGSAETAARSRLERTRLDRAAWEALAPETRERLSAFMTPEVFTVTAGSEESADRFQRFMETLDRAERHRPL</sequence>